<name>A0A974I5E0_XENLA</name>
<protein>
    <submittedName>
        <fullName evidence="1">Uncharacterized protein</fullName>
    </submittedName>
</protein>
<sequence>MQDPPVLHKKSFCIDQSETPPDSALERCLLNAAKILIPSRWKTTTSPSLKDWLGKVNELAKFEELSARTERQNQSFRDTWLRWFLFRDSDTYKQHSQGTC</sequence>
<accession>A0A974I5E0</accession>
<dbReference type="Proteomes" id="UP000694892">
    <property type="component" value="Chromosome 1L"/>
</dbReference>
<reference evidence="2" key="1">
    <citation type="journal article" date="2016" name="Nature">
        <title>Genome evolution in the allotetraploid frog Xenopus laevis.</title>
        <authorList>
            <person name="Session A.M."/>
            <person name="Uno Y."/>
            <person name="Kwon T."/>
            <person name="Chapman J.A."/>
            <person name="Toyoda A."/>
            <person name="Takahashi S."/>
            <person name="Fukui A."/>
            <person name="Hikosaka A."/>
            <person name="Suzuki A."/>
            <person name="Kondo M."/>
            <person name="van Heeringen S.J."/>
            <person name="Quigley I."/>
            <person name="Heinz S."/>
            <person name="Ogino H."/>
            <person name="Ochi H."/>
            <person name="Hellsten U."/>
            <person name="Lyons J.B."/>
            <person name="Simakov O."/>
            <person name="Putnam N."/>
            <person name="Stites J."/>
            <person name="Kuroki Y."/>
            <person name="Tanaka T."/>
            <person name="Michiue T."/>
            <person name="Watanabe M."/>
            <person name="Bogdanovic O."/>
            <person name="Lister R."/>
            <person name="Georgiou G."/>
            <person name="Paranjpe S.S."/>
            <person name="van Kruijsbergen I."/>
            <person name="Shu S."/>
            <person name="Carlson J."/>
            <person name="Kinoshita T."/>
            <person name="Ohta Y."/>
            <person name="Mawaribuchi S."/>
            <person name="Jenkins J."/>
            <person name="Grimwood J."/>
            <person name="Schmutz J."/>
            <person name="Mitros T."/>
            <person name="Mozaffari S.V."/>
            <person name="Suzuki Y."/>
            <person name="Haramoto Y."/>
            <person name="Yamamoto T.S."/>
            <person name="Takagi C."/>
            <person name="Heald R."/>
            <person name="Miller K."/>
            <person name="Haudenschild C."/>
            <person name="Kitzman J."/>
            <person name="Nakayama T."/>
            <person name="Izutsu Y."/>
            <person name="Robert J."/>
            <person name="Fortriede J."/>
            <person name="Burns K."/>
            <person name="Lotay V."/>
            <person name="Karimi K."/>
            <person name="Yasuoka Y."/>
            <person name="Dichmann D.S."/>
            <person name="Flajnik M.F."/>
            <person name="Houston D.W."/>
            <person name="Shendure J."/>
            <person name="DuPasquier L."/>
            <person name="Vize P.D."/>
            <person name="Zorn A.M."/>
            <person name="Ito M."/>
            <person name="Marcotte E.M."/>
            <person name="Wallingford J.B."/>
            <person name="Ito Y."/>
            <person name="Asashima M."/>
            <person name="Ueno N."/>
            <person name="Matsuda Y."/>
            <person name="Veenstra G.J."/>
            <person name="Fujiyama A."/>
            <person name="Harland R.M."/>
            <person name="Taira M."/>
            <person name="Rokhsar D.S."/>
        </authorList>
    </citation>
    <scope>NUCLEOTIDE SEQUENCE [LARGE SCALE GENOMIC DNA]</scope>
    <source>
        <strain evidence="2">J</strain>
    </source>
</reference>
<organism evidence="1 2">
    <name type="scientific">Xenopus laevis</name>
    <name type="common">African clawed frog</name>
    <dbReference type="NCBI Taxonomy" id="8355"/>
    <lineage>
        <taxon>Eukaryota</taxon>
        <taxon>Metazoa</taxon>
        <taxon>Chordata</taxon>
        <taxon>Craniata</taxon>
        <taxon>Vertebrata</taxon>
        <taxon>Euteleostomi</taxon>
        <taxon>Amphibia</taxon>
        <taxon>Batrachia</taxon>
        <taxon>Anura</taxon>
        <taxon>Pipoidea</taxon>
        <taxon>Pipidae</taxon>
        <taxon>Xenopodinae</taxon>
        <taxon>Xenopus</taxon>
        <taxon>Xenopus</taxon>
    </lineage>
</organism>
<evidence type="ECO:0000313" key="2">
    <source>
        <dbReference type="Proteomes" id="UP000694892"/>
    </source>
</evidence>
<gene>
    <name evidence="1" type="ORF">XELAEV_18007466mg</name>
</gene>
<proteinExistence type="predicted"/>
<dbReference type="EMBL" id="CM004466">
    <property type="protein sequence ID" value="OCU01672.1"/>
    <property type="molecule type" value="Genomic_DNA"/>
</dbReference>
<dbReference type="AlphaFoldDB" id="A0A974I5E0"/>
<evidence type="ECO:0000313" key="1">
    <source>
        <dbReference type="EMBL" id="OCU01672.1"/>
    </source>
</evidence>